<dbReference type="AlphaFoldDB" id="A0A4S2KXV6"/>
<keyword evidence="3" id="KW-0645">Protease</keyword>
<keyword evidence="7" id="KW-1185">Reference proteome</keyword>
<evidence type="ECO:0000313" key="6">
    <source>
        <dbReference type="EMBL" id="TGZ55023.1"/>
    </source>
</evidence>
<dbReference type="OrthoDB" id="407146at2759"/>
<evidence type="ECO:0000256" key="2">
    <source>
        <dbReference type="ARBA" id="ARBA00022490"/>
    </source>
</evidence>
<dbReference type="GO" id="GO:0006508">
    <property type="term" value="P:proteolysis"/>
    <property type="evidence" value="ECO:0007669"/>
    <property type="project" value="UniProtKB-KW"/>
</dbReference>
<dbReference type="EMBL" id="SJOL01009883">
    <property type="protein sequence ID" value="TGZ55026.1"/>
    <property type="molecule type" value="Genomic_DNA"/>
</dbReference>
<reference evidence="6 7" key="1">
    <citation type="journal article" date="2019" name="BMC Genomics">
        <title>New insights from Opisthorchis felineus genome: update on genomics of the epidemiologically important liver flukes.</title>
        <authorList>
            <person name="Ershov N.I."/>
            <person name="Mordvinov V.A."/>
            <person name="Prokhortchouk E.B."/>
            <person name="Pakharukova M.Y."/>
            <person name="Gunbin K.V."/>
            <person name="Ustyantsev K."/>
            <person name="Genaev M.A."/>
            <person name="Blinov A.G."/>
            <person name="Mazur A."/>
            <person name="Boulygina E."/>
            <person name="Tsygankova S."/>
            <person name="Khrameeva E."/>
            <person name="Chekanov N."/>
            <person name="Fan G."/>
            <person name="Xiao A."/>
            <person name="Zhang H."/>
            <person name="Xu X."/>
            <person name="Yang H."/>
            <person name="Solovyev V."/>
            <person name="Lee S.M."/>
            <person name="Liu X."/>
            <person name="Afonnikov D.A."/>
            <person name="Skryabin K.G."/>
        </authorList>
    </citation>
    <scope>NUCLEOTIDE SEQUENCE [LARGE SCALE GENOMIC DNA]</scope>
    <source>
        <strain evidence="6">AK-0245</strain>
        <tissue evidence="6">Whole organism</tissue>
    </source>
</reference>
<comment type="caution">
    <text evidence="6">The sequence shown here is derived from an EMBL/GenBank/DDBJ whole genome shotgun (WGS) entry which is preliminary data.</text>
</comment>
<dbReference type="EMBL" id="SJOL01009883">
    <property type="protein sequence ID" value="TGZ55023.1"/>
    <property type="molecule type" value="Genomic_DNA"/>
</dbReference>
<dbReference type="Proteomes" id="UP000308267">
    <property type="component" value="Unassembled WGS sequence"/>
</dbReference>
<evidence type="ECO:0000256" key="4">
    <source>
        <dbReference type="ARBA" id="ARBA00022801"/>
    </source>
</evidence>
<dbReference type="InterPro" id="IPR036440">
    <property type="entry name" value="Peptidase_C15-like_sf"/>
</dbReference>
<name>A0A4S2KXV6_OPIFE</name>
<dbReference type="GO" id="GO:0005829">
    <property type="term" value="C:cytosol"/>
    <property type="evidence" value="ECO:0007669"/>
    <property type="project" value="InterPro"/>
</dbReference>
<sequence>MSSSTKPSKAYRIVITGFGAFGIHEENSSSIAVQTLRELWFNTDELHSCPVELITFENVPVTYRDCLDISNHIWDSNPDLVIHVGLDSSARAVTLESQAFNGPYSMPDVDGDTCKHDGWCYPSGFQRLCCKLDLFHSYNALTEKGVPMCLSNNPGLFLCGYIYYLSLSHNTSRTVFIHVPPISELFTPVNLAQTLFSIMQDLAAQLLIPIPAVSLCQSSGSGAEQSITS</sequence>
<evidence type="ECO:0000313" key="7">
    <source>
        <dbReference type="Proteomes" id="UP000308267"/>
    </source>
</evidence>
<comment type="similarity">
    <text evidence="1">Belongs to the peptidase C15 family.</text>
</comment>
<evidence type="ECO:0000256" key="1">
    <source>
        <dbReference type="ARBA" id="ARBA00006641"/>
    </source>
</evidence>
<organism evidence="6 7">
    <name type="scientific">Opisthorchis felineus</name>
    <dbReference type="NCBI Taxonomy" id="147828"/>
    <lineage>
        <taxon>Eukaryota</taxon>
        <taxon>Metazoa</taxon>
        <taxon>Spiralia</taxon>
        <taxon>Lophotrochozoa</taxon>
        <taxon>Platyhelminthes</taxon>
        <taxon>Trematoda</taxon>
        <taxon>Digenea</taxon>
        <taxon>Opisthorchiida</taxon>
        <taxon>Opisthorchiata</taxon>
        <taxon>Opisthorchiidae</taxon>
        <taxon>Opisthorchis</taxon>
    </lineage>
</organism>
<proteinExistence type="inferred from homology"/>
<accession>A0A4S2KXV6</accession>
<keyword evidence="5" id="KW-0788">Thiol protease</keyword>
<dbReference type="Pfam" id="PF01470">
    <property type="entry name" value="Peptidase_C15"/>
    <property type="match status" value="1"/>
</dbReference>
<dbReference type="Gene3D" id="3.40.630.20">
    <property type="entry name" value="Peptidase C15, pyroglutamyl peptidase I-like"/>
    <property type="match status" value="1"/>
</dbReference>
<evidence type="ECO:0008006" key="8">
    <source>
        <dbReference type="Google" id="ProtNLM"/>
    </source>
</evidence>
<dbReference type="InterPro" id="IPR000816">
    <property type="entry name" value="Peptidase_C15"/>
</dbReference>
<dbReference type="EMBL" id="SJOL01009883">
    <property type="protein sequence ID" value="TGZ55022.1"/>
    <property type="molecule type" value="Genomic_DNA"/>
</dbReference>
<dbReference type="PRINTS" id="PR00706">
    <property type="entry name" value="PYROGLUPTASE"/>
</dbReference>
<dbReference type="PANTHER" id="PTHR23402">
    <property type="entry name" value="PROTEASE FAMILY C15 PYROGLUTAMYL-PEPTIDASE I-RELATED"/>
    <property type="match status" value="1"/>
</dbReference>
<dbReference type="GO" id="GO:0016920">
    <property type="term" value="F:pyroglutamyl-peptidase activity"/>
    <property type="evidence" value="ECO:0007669"/>
    <property type="project" value="InterPro"/>
</dbReference>
<dbReference type="PANTHER" id="PTHR23402:SF1">
    <property type="entry name" value="PYROGLUTAMYL-PEPTIDASE I"/>
    <property type="match status" value="1"/>
</dbReference>
<dbReference type="STRING" id="147828.A0A4S2KXV6"/>
<gene>
    <name evidence="6" type="ORF">CRM22_010515</name>
</gene>
<evidence type="ECO:0000256" key="3">
    <source>
        <dbReference type="ARBA" id="ARBA00022670"/>
    </source>
</evidence>
<dbReference type="SUPFAM" id="SSF53182">
    <property type="entry name" value="Pyrrolidone carboxyl peptidase (pyroglutamate aminopeptidase)"/>
    <property type="match status" value="1"/>
</dbReference>
<protein>
    <recommendedName>
        <fullName evidence="8">Pyroglutamyl-peptidase I</fullName>
    </recommendedName>
</protein>
<keyword evidence="4" id="KW-0378">Hydrolase</keyword>
<keyword evidence="2" id="KW-0963">Cytoplasm</keyword>
<dbReference type="InterPro" id="IPR016125">
    <property type="entry name" value="Peptidase_C15-like"/>
</dbReference>
<evidence type="ECO:0000256" key="5">
    <source>
        <dbReference type="ARBA" id="ARBA00022807"/>
    </source>
</evidence>